<keyword evidence="3" id="KW-0813">Transport</keyword>
<evidence type="ECO:0000256" key="1">
    <source>
        <dbReference type="ARBA" id="ARBA00004417"/>
    </source>
</evidence>
<dbReference type="AlphaFoldDB" id="A0A2V3UB96"/>
<dbReference type="InterPro" id="IPR017871">
    <property type="entry name" value="ABC_transporter-like_CS"/>
</dbReference>
<dbReference type="GO" id="GO:0015833">
    <property type="term" value="P:peptide transport"/>
    <property type="evidence" value="ECO:0007669"/>
    <property type="project" value="InterPro"/>
</dbReference>
<keyword evidence="6 9" id="KW-0067">ATP-binding</keyword>
<protein>
    <submittedName>
        <fullName evidence="9">Peptide/nickel transport system ATP-binding protein</fullName>
    </submittedName>
</protein>
<dbReference type="GO" id="GO:0005886">
    <property type="term" value="C:plasma membrane"/>
    <property type="evidence" value="ECO:0007669"/>
    <property type="project" value="UniProtKB-SubCell"/>
</dbReference>
<evidence type="ECO:0000313" key="9">
    <source>
        <dbReference type="EMBL" id="PXW60148.1"/>
    </source>
</evidence>
<dbReference type="PROSITE" id="PS00211">
    <property type="entry name" value="ABC_TRANSPORTER_1"/>
    <property type="match status" value="1"/>
</dbReference>
<comment type="subcellular location">
    <subcellularLocation>
        <location evidence="1">Cell inner membrane</location>
        <topology evidence="1">Peripheral membrane protein</topology>
    </subcellularLocation>
</comment>
<evidence type="ECO:0000256" key="5">
    <source>
        <dbReference type="ARBA" id="ARBA00022741"/>
    </source>
</evidence>
<dbReference type="NCBIfam" id="TIGR01727">
    <property type="entry name" value="oligo_HPY"/>
    <property type="match status" value="1"/>
</dbReference>
<dbReference type="PANTHER" id="PTHR43297:SF2">
    <property type="entry name" value="DIPEPTIDE TRANSPORT ATP-BINDING PROTEIN DPPD"/>
    <property type="match status" value="1"/>
</dbReference>
<dbReference type="FunFam" id="3.40.50.300:FF:000016">
    <property type="entry name" value="Oligopeptide ABC transporter ATP-binding component"/>
    <property type="match status" value="1"/>
</dbReference>
<comment type="similarity">
    <text evidence="2">Belongs to the ABC transporter superfamily.</text>
</comment>
<evidence type="ECO:0000256" key="4">
    <source>
        <dbReference type="ARBA" id="ARBA00022475"/>
    </source>
</evidence>
<reference evidence="9 10" key="1">
    <citation type="submission" date="2018-05" db="EMBL/GenBank/DDBJ databases">
        <title>Genomic Encyclopedia of Type Strains, Phase IV (KMG-IV): sequencing the most valuable type-strain genomes for metagenomic binning, comparative biology and taxonomic classification.</title>
        <authorList>
            <person name="Goeker M."/>
        </authorList>
    </citation>
    <scope>NUCLEOTIDE SEQUENCE [LARGE SCALE GENOMIC DNA]</scope>
    <source>
        <strain evidence="9 10">DSM 6462</strain>
    </source>
</reference>
<evidence type="ECO:0000256" key="7">
    <source>
        <dbReference type="ARBA" id="ARBA00023136"/>
    </source>
</evidence>
<dbReference type="Gene3D" id="3.40.50.300">
    <property type="entry name" value="P-loop containing nucleotide triphosphate hydrolases"/>
    <property type="match status" value="1"/>
</dbReference>
<dbReference type="InterPro" id="IPR003439">
    <property type="entry name" value="ABC_transporter-like_ATP-bd"/>
</dbReference>
<dbReference type="GO" id="GO:0016887">
    <property type="term" value="F:ATP hydrolysis activity"/>
    <property type="evidence" value="ECO:0007669"/>
    <property type="project" value="InterPro"/>
</dbReference>
<dbReference type="InterPro" id="IPR050388">
    <property type="entry name" value="ABC_Ni/Peptide_Import"/>
</dbReference>
<dbReference type="RefSeq" id="WP_110374492.1">
    <property type="nucleotide sequence ID" value="NZ_JAHBRY010000001.1"/>
</dbReference>
<dbReference type="InterPro" id="IPR027417">
    <property type="entry name" value="P-loop_NTPase"/>
</dbReference>
<dbReference type="Pfam" id="PF08352">
    <property type="entry name" value="oligo_HPY"/>
    <property type="match status" value="1"/>
</dbReference>
<dbReference type="CDD" id="cd03257">
    <property type="entry name" value="ABC_NikE_OppD_transporters"/>
    <property type="match status" value="1"/>
</dbReference>
<dbReference type="PANTHER" id="PTHR43297">
    <property type="entry name" value="OLIGOPEPTIDE TRANSPORT ATP-BINDING PROTEIN APPD"/>
    <property type="match status" value="1"/>
</dbReference>
<dbReference type="EMBL" id="QJJK01000004">
    <property type="protein sequence ID" value="PXW60148.1"/>
    <property type="molecule type" value="Genomic_DNA"/>
</dbReference>
<organism evidence="9 10">
    <name type="scientific">Chelatococcus asaccharovorans</name>
    <dbReference type="NCBI Taxonomy" id="28210"/>
    <lineage>
        <taxon>Bacteria</taxon>
        <taxon>Pseudomonadati</taxon>
        <taxon>Pseudomonadota</taxon>
        <taxon>Alphaproteobacteria</taxon>
        <taxon>Hyphomicrobiales</taxon>
        <taxon>Chelatococcaceae</taxon>
        <taxon>Chelatococcus</taxon>
    </lineage>
</organism>
<dbReference type="OrthoDB" id="9815712at2"/>
<dbReference type="SMART" id="SM00382">
    <property type="entry name" value="AAA"/>
    <property type="match status" value="1"/>
</dbReference>
<name>A0A2V3UB96_9HYPH</name>
<dbReference type="GO" id="GO:0005524">
    <property type="term" value="F:ATP binding"/>
    <property type="evidence" value="ECO:0007669"/>
    <property type="project" value="UniProtKB-KW"/>
</dbReference>
<keyword evidence="10" id="KW-1185">Reference proteome</keyword>
<evidence type="ECO:0000313" key="10">
    <source>
        <dbReference type="Proteomes" id="UP000248021"/>
    </source>
</evidence>
<proteinExistence type="inferred from homology"/>
<dbReference type="InterPro" id="IPR013563">
    <property type="entry name" value="Oligopep_ABC_C"/>
</dbReference>
<sequence length="342" mass="37217">MVATSTRSPEKPDVLVEVEGLQTYFLTRGEPMRAVDGVSFKLHSGEVLGIVGESGSGKTITGHSILGLVEPPGRVVGGSIRFRGRDLLALSDEELRQLRGDAMAAVFQDPMMTLNPVLRIDTQIMEAIWSHHRVSKVEARRRAVDVLRLVGIPSPEKRASAYPHELSGGMRQRVVIAIALVNSPALIIADEPTTALDVTIQSQIIYEMRKLCREKGTAMIWITHDLSVVASLADRICVMYAGEIVEEGDTEKVLGQPAHHYTRGLIASIPSGSQPGEQLPQIKGMITRYPAADQGCRFRDRCPAKTDLCDTRPPDVRVSDSHSAKCHHPAHASAALAQESVS</sequence>
<comment type="caution">
    <text evidence="9">The sequence shown here is derived from an EMBL/GenBank/DDBJ whole genome shotgun (WGS) entry which is preliminary data.</text>
</comment>
<evidence type="ECO:0000256" key="2">
    <source>
        <dbReference type="ARBA" id="ARBA00005417"/>
    </source>
</evidence>
<accession>A0A2V3UB96</accession>
<gene>
    <name evidence="9" type="ORF">C7450_104200</name>
</gene>
<evidence type="ECO:0000256" key="3">
    <source>
        <dbReference type="ARBA" id="ARBA00022448"/>
    </source>
</evidence>
<dbReference type="Proteomes" id="UP000248021">
    <property type="component" value="Unassembled WGS sequence"/>
</dbReference>
<dbReference type="GO" id="GO:0055085">
    <property type="term" value="P:transmembrane transport"/>
    <property type="evidence" value="ECO:0007669"/>
    <property type="project" value="UniProtKB-ARBA"/>
</dbReference>
<evidence type="ECO:0000259" key="8">
    <source>
        <dbReference type="PROSITE" id="PS50893"/>
    </source>
</evidence>
<keyword evidence="5" id="KW-0547">Nucleotide-binding</keyword>
<dbReference type="InterPro" id="IPR003593">
    <property type="entry name" value="AAA+_ATPase"/>
</dbReference>
<evidence type="ECO:0000256" key="6">
    <source>
        <dbReference type="ARBA" id="ARBA00022840"/>
    </source>
</evidence>
<keyword evidence="4" id="KW-1003">Cell membrane</keyword>
<keyword evidence="7" id="KW-0472">Membrane</keyword>
<dbReference type="Pfam" id="PF00005">
    <property type="entry name" value="ABC_tran"/>
    <property type="match status" value="1"/>
</dbReference>
<feature type="domain" description="ABC transporter" evidence="8">
    <location>
        <begin position="16"/>
        <end position="266"/>
    </location>
</feature>
<dbReference type="PROSITE" id="PS50893">
    <property type="entry name" value="ABC_TRANSPORTER_2"/>
    <property type="match status" value="1"/>
</dbReference>
<dbReference type="SUPFAM" id="SSF52540">
    <property type="entry name" value="P-loop containing nucleoside triphosphate hydrolases"/>
    <property type="match status" value="1"/>
</dbReference>